<comment type="caution">
    <text evidence="12">The sequence shown here is derived from an EMBL/GenBank/DDBJ whole genome shotgun (WGS) entry which is preliminary data.</text>
</comment>
<dbReference type="InterPro" id="IPR004143">
    <property type="entry name" value="BPL_LPL_catalytic"/>
</dbReference>
<evidence type="ECO:0000256" key="7">
    <source>
        <dbReference type="PIRNR" id="PIRNR016262"/>
    </source>
</evidence>
<dbReference type="GO" id="GO:0009249">
    <property type="term" value="P:protein lipoylation"/>
    <property type="evidence" value="ECO:0007669"/>
    <property type="project" value="InterPro"/>
</dbReference>
<comment type="miscellaneous">
    <text evidence="6">In the reaction, the free carboxyl group of octanoic acid is attached via an amide linkage to the epsilon-amino group of a specific lysine residue of lipoyl domains of lipoate-dependent enzymes.</text>
</comment>
<dbReference type="FunFam" id="3.30.930.10:FF:000020">
    <property type="entry name" value="Octanoyltransferase"/>
    <property type="match status" value="1"/>
</dbReference>
<comment type="catalytic activity">
    <reaction evidence="6 7">
        <text>octanoyl-[ACP] + L-lysyl-[protein] = N(6)-octanoyl-L-lysyl-[protein] + holo-[ACP] + H(+)</text>
        <dbReference type="Rhea" id="RHEA:17665"/>
        <dbReference type="Rhea" id="RHEA-COMP:9636"/>
        <dbReference type="Rhea" id="RHEA-COMP:9685"/>
        <dbReference type="Rhea" id="RHEA-COMP:9752"/>
        <dbReference type="Rhea" id="RHEA-COMP:9928"/>
        <dbReference type="ChEBI" id="CHEBI:15378"/>
        <dbReference type="ChEBI" id="CHEBI:29969"/>
        <dbReference type="ChEBI" id="CHEBI:64479"/>
        <dbReference type="ChEBI" id="CHEBI:78463"/>
        <dbReference type="ChEBI" id="CHEBI:78809"/>
        <dbReference type="EC" id="2.3.1.181"/>
    </reaction>
</comment>
<dbReference type="AlphaFoldDB" id="A0A363UJY5"/>
<feature type="binding site" evidence="6 9">
    <location>
        <begin position="70"/>
        <end position="77"/>
    </location>
    <ligand>
        <name>substrate</name>
    </ligand>
</feature>
<dbReference type="Pfam" id="PF21948">
    <property type="entry name" value="LplA-B_cat"/>
    <property type="match status" value="1"/>
</dbReference>
<protein>
    <recommendedName>
        <fullName evidence="6 7">Octanoyltransferase</fullName>
        <ecNumber evidence="6 7">2.3.1.181</ecNumber>
    </recommendedName>
    <alternativeName>
        <fullName evidence="6">Lipoate-protein ligase B</fullName>
    </alternativeName>
    <alternativeName>
        <fullName evidence="6">Lipoyl/octanoyl transferase</fullName>
    </alternativeName>
    <alternativeName>
        <fullName evidence="6">Octanoyl-[acyl-carrier-protein]-protein N-octanoyltransferase</fullName>
    </alternativeName>
</protein>
<feature type="domain" description="BPL/LPL catalytic" evidence="11">
    <location>
        <begin position="31"/>
        <end position="206"/>
    </location>
</feature>
<proteinExistence type="inferred from homology"/>
<name>A0A363UJY5_9GAMM</name>
<dbReference type="InterPro" id="IPR000544">
    <property type="entry name" value="Octanoyltransferase"/>
</dbReference>
<evidence type="ECO:0000256" key="4">
    <source>
        <dbReference type="ARBA" id="ARBA00023315"/>
    </source>
</evidence>
<evidence type="ECO:0000256" key="8">
    <source>
        <dbReference type="PIRSR" id="PIRSR016262-1"/>
    </source>
</evidence>
<feature type="site" description="Lowers pKa of active site Cys" evidence="6 10">
    <location>
        <position position="134"/>
    </location>
</feature>
<comment type="pathway">
    <text evidence="1 6 7">Protein modification; protein lipoylation via endogenous pathway; protein N(6)-(lipoyl)lysine from octanoyl-[acyl-carrier-protein]: step 1/2.</text>
</comment>
<dbReference type="OrthoDB" id="9787061at2"/>
<feature type="active site" description="Acyl-thioester intermediate" evidence="6 8">
    <location>
        <position position="168"/>
    </location>
</feature>
<sequence>MSRPVRVRWLGRQPYEPIYARMRQFTADRHAGDDDELWLLEHEPVFTQGRVGDAAHLLNPGDIPVVQTNRGGQATYHGPGQLMVYVLLDLRRHGLGVRAVVEGLEGAVIDAVAPDDINAYIKDGAPGVYVDDAKLASLGLRVERFRSYHGLAVNVAMDLEPFSRINPCGYAGQQMTQTSTLGGPTTVPAMAQRLLPALGARLGLQWSDDWSDPTFWR</sequence>
<dbReference type="NCBIfam" id="TIGR00214">
    <property type="entry name" value="lipB"/>
    <property type="match status" value="1"/>
</dbReference>
<dbReference type="InterPro" id="IPR020605">
    <property type="entry name" value="Octanoyltransferase_CS"/>
</dbReference>
<keyword evidence="4 6" id="KW-0012">Acyltransferase</keyword>
<evidence type="ECO:0000256" key="6">
    <source>
        <dbReference type="HAMAP-Rule" id="MF_00013"/>
    </source>
</evidence>
<dbReference type="GO" id="GO:0005737">
    <property type="term" value="C:cytoplasm"/>
    <property type="evidence" value="ECO:0007669"/>
    <property type="project" value="UniProtKB-SubCell"/>
</dbReference>
<comment type="similarity">
    <text evidence="6 7">Belongs to the LipB family.</text>
</comment>
<accession>A0A363UJY5</accession>
<dbReference type="PROSITE" id="PS51733">
    <property type="entry name" value="BPL_LPL_CATALYTIC"/>
    <property type="match status" value="1"/>
</dbReference>
<evidence type="ECO:0000259" key="11">
    <source>
        <dbReference type="PROSITE" id="PS51733"/>
    </source>
</evidence>
<evidence type="ECO:0000256" key="2">
    <source>
        <dbReference type="ARBA" id="ARBA00022490"/>
    </source>
</evidence>
<feature type="binding site" evidence="6 9">
    <location>
        <begin position="137"/>
        <end position="139"/>
    </location>
    <ligand>
        <name>substrate</name>
    </ligand>
</feature>
<dbReference type="UniPathway" id="UPA00538">
    <property type="reaction ID" value="UER00592"/>
</dbReference>
<keyword evidence="3 6" id="KW-0808">Transferase</keyword>
<dbReference type="InterPro" id="IPR045864">
    <property type="entry name" value="aa-tRNA-synth_II/BPL/LPL"/>
</dbReference>
<dbReference type="EMBL" id="QEQK01000009">
    <property type="protein sequence ID" value="PWN55687.1"/>
    <property type="molecule type" value="Genomic_DNA"/>
</dbReference>
<feature type="binding site" evidence="6 9">
    <location>
        <begin position="150"/>
        <end position="152"/>
    </location>
    <ligand>
        <name>substrate</name>
    </ligand>
</feature>
<dbReference type="EC" id="2.3.1.181" evidence="6 7"/>
<dbReference type="PIRSF" id="PIRSF016262">
    <property type="entry name" value="LPLase"/>
    <property type="match status" value="1"/>
</dbReference>
<organism evidence="12 13">
    <name type="scientific">Abyssibacter profundi</name>
    <dbReference type="NCBI Taxonomy" id="2182787"/>
    <lineage>
        <taxon>Bacteria</taxon>
        <taxon>Pseudomonadati</taxon>
        <taxon>Pseudomonadota</taxon>
        <taxon>Gammaproteobacteria</taxon>
        <taxon>Chromatiales</taxon>
        <taxon>Oceanococcaceae</taxon>
        <taxon>Abyssibacter</taxon>
    </lineage>
</organism>
<dbReference type="GO" id="GO:0033819">
    <property type="term" value="F:lipoyl(octanoyl) transferase activity"/>
    <property type="evidence" value="ECO:0007669"/>
    <property type="project" value="UniProtKB-EC"/>
</dbReference>
<dbReference type="PROSITE" id="PS01313">
    <property type="entry name" value="LIPB"/>
    <property type="match status" value="1"/>
</dbReference>
<dbReference type="Gene3D" id="3.30.930.10">
    <property type="entry name" value="Bira Bifunctional Protein, Domain 2"/>
    <property type="match status" value="1"/>
</dbReference>
<evidence type="ECO:0000256" key="1">
    <source>
        <dbReference type="ARBA" id="ARBA00004821"/>
    </source>
</evidence>
<comment type="subcellular location">
    <subcellularLocation>
        <location evidence="6">Cytoplasm</location>
    </subcellularLocation>
</comment>
<dbReference type="Proteomes" id="UP000251800">
    <property type="component" value="Unassembled WGS sequence"/>
</dbReference>
<evidence type="ECO:0000256" key="9">
    <source>
        <dbReference type="PIRSR" id="PIRSR016262-2"/>
    </source>
</evidence>
<dbReference type="RefSeq" id="WP_109720611.1">
    <property type="nucleotide sequence ID" value="NZ_QEQK01000009.1"/>
</dbReference>
<comment type="function">
    <text evidence="5 6 7">Catalyzes the transfer of endogenously produced octanoic acid from octanoyl-acyl-carrier-protein onto the lipoyl domains of lipoate-dependent enzymes. Lipoyl-ACP can also act as a substrate although octanoyl-ACP is likely to be the physiological substrate.</text>
</comment>
<reference evidence="12 13" key="1">
    <citation type="submission" date="2018-05" db="EMBL/GenBank/DDBJ databases">
        <title>Abyssibacter profundi OUC007T gen. nov., sp. nov, a marine bacterium isolated from seawater of the Mariana Trench.</title>
        <authorList>
            <person name="Zhou S."/>
        </authorList>
    </citation>
    <scope>NUCLEOTIDE SEQUENCE [LARGE SCALE GENOMIC DNA]</scope>
    <source>
        <strain evidence="12 13">OUC007</strain>
    </source>
</reference>
<keyword evidence="13" id="KW-1185">Reference proteome</keyword>
<dbReference type="PANTHER" id="PTHR10993:SF7">
    <property type="entry name" value="LIPOYLTRANSFERASE 2, MITOCHONDRIAL-RELATED"/>
    <property type="match status" value="1"/>
</dbReference>
<dbReference type="SUPFAM" id="SSF55681">
    <property type="entry name" value="Class II aaRS and biotin synthetases"/>
    <property type="match status" value="1"/>
</dbReference>
<dbReference type="NCBIfam" id="NF010922">
    <property type="entry name" value="PRK14342.1"/>
    <property type="match status" value="1"/>
</dbReference>
<evidence type="ECO:0000313" key="12">
    <source>
        <dbReference type="EMBL" id="PWN55687.1"/>
    </source>
</evidence>
<evidence type="ECO:0000256" key="3">
    <source>
        <dbReference type="ARBA" id="ARBA00022679"/>
    </source>
</evidence>
<dbReference type="HAMAP" id="MF_00013">
    <property type="entry name" value="LipB"/>
    <property type="match status" value="1"/>
</dbReference>
<evidence type="ECO:0000256" key="5">
    <source>
        <dbReference type="ARBA" id="ARBA00024732"/>
    </source>
</evidence>
<gene>
    <name evidence="6" type="primary">lipB</name>
    <name evidence="12" type="ORF">DEH80_11320</name>
</gene>
<dbReference type="CDD" id="cd16444">
    <property type="entry name" value="LipB"/>
    <property type="match status" value="1"/>
</dbReference>
<evidence type="ECO:0000256" key="10">
    <source>
        <dbReference type="PIRSR" id="PIRSR016262-3"/>
    </source>
</evidence>
<dbReference type="PANTHER" id="PTHR10993">
    <property type="entry name" value="OCTANOYLTRANSFERASE"/>
    <property type="match status" value="1"/>
</dbReference>
<evidence type="ECO:0000313" key="13">
    <source>
        <dbReference type="Proteomes" id="UP000251800"/>
    </source>
</evidence>
<keyword evidence="2 6" id="KW-0963">Cytoplasm</keyword>